<feature type="region of interest" description="Disordered" evidence="1">
    <location>
        <begin position="38"/>
        <end position="58"/>
    </location>
</feature>
<evidence type="ECO:0000256" key="1">
    <source>
        <dbReference type="SAM" id="MobiDB-lite"/>
    </source>
</evidence>
<evidence type="ECO:0000313" key="2">
    <source>
        <dbReference type="EMBL" id="EUA18523.1"/>
    </source>
</evidence>
<accession>X7ZIH2</accession>
<reference evidence="2" key="1">
    <citation type="submission" date="2014-01" db="EMBL/GenBank/DDBJ databases">
        <authorList>
            <person name="Brown-Elliot B."/>
            <person name="Wallace R."/>
            <person name="Lenaerts A."/>
            <person name="Ordway D."/>
            <person name="DeGroote M.A."/>
            <person name="Parker T."/>
            <person name="Sizemore C."/>
            <person name="Tallon L.J."/>
            <person name="Sadzewicz L.K."/>
            <person name="Sengamalay N."/>
            <person name="Fraser C.M."/>
            <person name="Hine E."/>
            <person name="Shefchek K.A."/>
            <person name="Das S.P."/>
            <person name="Tettelin H."/>
        </authorList>
    </citation>
    <scope>NUCLEOTIDE SEQUENCE [LARGE SCALE GENOMIC DNA]</scope>
    <source>
        <strain evidence="2">4042</strain>
    </source>
</reference>
<gene>
    <name evidence="2" type="ORF">I553_3678</name>
</gene>
<protein>
    <submittedName>
        <fullName evidence="2">Uncharacterized protein</fullName>
    </submittedName>
</protein>
<organism evidence="2">
    <name type="scientific">Mycobacterium xenopi 4042</name>
    <dbReference type="NCBI Taxonomy" id="1299334"/>
    <lineage>
        <taxon>Bacteria</taxon>
        <taxon>Bacillati</taxon>
        <taxon>Actinomycetota</taxon>
        <taxon>Actinomycetes</taxon>
        <taxon>Mycobacteriales</taxon>
        <taxon>Mycobacteriaceae</taxon>
        <taxon>Mycobacterium</taxon>
    </lineage>
</organism>
<dbReference type="AlphaFoldDB" id="X7ZIH2"/>
<feature type="compositionally biased region" description="Polar residues" evidence="1">
    <location>
        <begin position="41"/>
        <end position="58"/>
    </location>
</feature>
<name>X7ZIH2_MYCXE</name>
<sequence>MLRATSSARCAAGSTAVTRARCRASAAAARLAAWAAHRSSQRPVSASTGANVSARATS</sequence>
<dbReference type="PATRIC" id="fig|1299334.3.peg.8066"/>
<proteinExistence type="predicted"/>
<dbReference type="EMBL" id="JAOB01000075">
    <property type="protein sequence ID" value="EUA18523.1"/>
    <property type="molecule type" value="Genomic_DNA"/>
</dbReference>
<comment type="caution">
    <text evidence="2">The sequence shown here is derived from an EMBL/GenBank/DDBJ whole genome shotgun (WGS) entry which is preliminary data.</text>
</comment>